<proteinExistence type="predicted"/>
<dbReference type="RefSeq" id="WP_238310974.1">
    <property type="nucleotide sequence ID" value="NZ_BPQV01000005.1"/>
</dbReference>
<name>A0ABQ4T9W8_METOR</name>
<protein>
    <submittedName>
        <fullName evidence="1">Uncharacterized protein</fullName>
    </submittedName>
</protein>
<dbReference type="EMBL" id="BPQV01000005">
    <property type="protein sequence ID" value="GJE27111.1"/>
    <property type="molecule type" value="Genomic_DNA"/>
</dbReference>
<accession>A0ABQ4T9W8</accession>
<sequence length="101" mass="10866">MGGRGSRLRCLIPQCLVGIGLVLGPAPALAEVRYGQGVRIGGHDVANRRSRSVHIARVRRLPGPPGCRHVRNGSYRRGDGSLVRGRMEVCNLVAIPPGPRR</sequence>
<keyword evidence="2" id="KW-1185">Reference proteome</keyword>
<evidence type="ECO:0000313" key="2">
    <source>
        <dbReference type="Proteomes" id="UP001055156"/>
    </source>
</evidence>
<organism evidence="1 2">
    <name type="scientific">Methylobacterium organophilum</name>
    <dbReference type="NCBI Taxonomy" id="410"/>
    <lineage>
        <taxon>Bacteria</taxon>
        <taxon>Pseudomonadati</taxon>
        <taxon>Pseudomonadota</taxon>
        <taxon>Alphaproteobacteria</taxon>
        <taxon>Hyphomicrobiales</taxon>
        <taxon>Methylobacteriaceae</taxon>
        <taxon>Methylobacterium</taxon>
    </lineage>
</organism>
<reference evidence="1" key="2">
    <citation type="submission" date="2021-08" db="EMBL/GenBank/DDBJ databases">
        <authorList>
            <person name="Tani A."/>
            <person name="Ola A."/>
            <person name="Ogura Y."/>
            <person name="Katsura K."/>
            <person name="Hayashi T."/>
        </authorList>
    </citation>
    <scope>NUCLEOTIDE SEQUENCE</scope>
    <source>
        <strain evidence="1">NBRC 15689</strain>
    </source>
</reference>
<evidence type="ECO:0000313" key="1">
    <source>
        <dbReference type="EMBL" id="GJE27111.1"/>
    </source>
</evidence>
<reference evidence="1" key="1">
    <citation type="journal article" date="2021" name="Front. Microbiol.">
        <title>Comprehensive Comparative Genomics and Phenotyping of Methylobacterium Species.</title>
        <authorList>
            <person name="Alessa O."/>
            <person name="Ogura Y."/>
            <person name="Fujitani Y."/>
            <person name="Takami H."/>
            <person name="Hayashi T."/>
            <person name="Sahin N."/>
            <person name="Tani A."/>
        </authorList>
    </citation>
    <scope>NUCLEOTIDE SEQUENCE</scope>
    <source>
        <strain evidence="1">NBRC 15689</strain>
    </source>
</reference>
<comment type="caution">
    <text evidence="1">The sequence shown here is derived from an EMBL/GenBank/DDBJ whole genome shotgun (WGS) entry which is preliminary data.</text>
</comment>
<dbReference type="Proteomes" id="UP001055156">
    <property type="component" value="Unassembled WGS sequence"/>
</dbReference>
<gene>
    <name evidence="1" type="ORF">LKMONMHP_1967</name>
</gene>